<dbReference type="RefSeq" id="WP_187597932.1">
    <property type="nucleotide sequence ID" value="NZ_CP060714.1"/>
</dbReference>
<evidence type="ECO:0000256" key="1">
    <source>
        <dbReference type="SAM" id="SignalP"/>
    </source>
</evidence>
<gene>
    <name evidence="2" type="ORF">H9K76_01980</name>
</gene>
<protein>
    <submittedName>
        <fullName evidence="2">Uncharacterized protein</fullName>
    </submittedName>
</protein>
<reference evidence="2 3" key="1">
    <citation type="submission" date="2020-08" db="EMBL/GenBank/DDBJ databases">
        <title>Genome sequence of Diaphorobacter ruginosibacter DSM 27467T.</title>
        <authorList>
            <person name="Hyun D.-W."/>
            <person name="Bae J.-W."/>
        </authorList>
    </citation>
    <scope>NUCLEOTIDE SEQUENCE [LARGE SCALE GENOMIC DNA]</scope>
    <source>
        <strain evidence="2 3">DSM 27467</strain>
    </source>
</reference>
<name>A0A7G9RQ12_9BURK</name>
<feature type="signal peptide" evidence="1">
    <location>
        <begin position="1"/>
        <end position="23"/>
    </location>
</feature>
<keyword evidence="1" id="KW-0732">Signal</keyword>
<dbReference type="KEGG" id="drg:H9K76_01980"/>
<evidence type="ECO:0000313" key="2">
    <source>
        <dbReference type="EMBL" id="QNN57687.1"/>
    </source>
</evidence>
<evidence type="ECO:0000313" key="3">
    <source>
        <dbReference type="Proteomes" id="UP000515811"/>
    </source>
</evidence>
<feature type="chain" id="PRO_5028891650" evidence="1">
    <location>
        <begin position="24"/>
        <end position="569"/>
    </location>
</feature>
<sequence length="569" mass="61799">MGRAIWMGAWVVAMCTLWGQAAAAREFTPQAGLWSIPSETNGQPGRGFSLDVQGNTAFLQIFNYTDKGEATFHTAVGQLDDAASMTVPLLRFKGGRSMGGAPQDAVADGTAGDVTVKFTDGLNGTVRFPGEAEQPIARLLVNRQTQPWWTQLSTNPPSGKEGLQEMHWVVNTRAGGHDLWEASLRMKEDAGLVLYLTSRSQWDVAFQDLTCQFESSTQVFDCVPLAGSRELLDVRRLRFRIVGGDVVGEIQPMGDATRRLMLNGWDEGSFSCNAEWCNGPDKRSARVHVNSNNLGGDCITGSCSGYDHVTLLPSSGAWIIDDEATGKPGRGVFLDVQDNTIIVQTSDYLADGSPAFHMGASTLRSSDTLYGETKASMDLLRYAGGRTFGGPARTAREVANAGEFQMAFALKTDLYGGGGDNIEITTGVLTLPGESTQSMRRLQLEPVSDGIEHMLGEYFIRWSAGVGVTRPGWVRLSRVEGRFAMNADGTVQCYQDLPRTQAYRMFCALLPTPNLQQNWLGSAEIRIGPFARTNASRYPSFFRRTRDAHGHWLGLGAVSLTGLAIPASP</sequence>
<proteinExistence type="predicted"/>
<dbReference type="EMBL" id="CP060714">
    <property type="protein sequence ID" value="QNN57687.1"/>
    <property type="molecule type" value="Genomic_DNA"/>
</dbReference>
<organism evidence="2 3">
    <name type="scientific">Diaphorobacter ruginosibacter</name>
    <dbReference type="NCBI Taxonomy" id="1715720"/>
    <lineage>
        <taxon>Bacteria</taxon>
        <taxon>Pseudomonadati</taxon>
        <taxon>Pseudomonadota</taxon>
        <taxon>Betaproteobacteria</taxon>
        <taxon>Burkholderiales</taxon>
        <taxon>Comamonadaceae</taxon>
        <taxon>Diaphorobacter</taxon>
    </lineage>
</organism>
<accession>A0A7G9RQ12</accession>
<keyword evidence="3" id="KW-1185">Reference proteome</keyword>
<dbReference type="Proteomes" id="UP000515811">
    <property type="component" value="Chromosome"/>
</dbReference>
<dbReference type="AlphaFoldDB" id="A0A7G9RQ12"/>